<dbReference type="Pfam" id="PF03459">
    <property type="entry name" value="TOBE"/>
    <property type="match status" value="1"/>
</dbReference>
<dbReference type="InterPro" id="IPR011868">
    <property type="entry name" value="ModC_ABC_ATP-bd"/>
</dbReference>
<evidence type="ECO:0000256" key="1">
    <source>
        <dbReference type="ARBA" id="ARBA00022448"/>
    </source>
</evidence>
<name>A0A5B8R6E6_9ZZZZ</name>
<dbReference type="GO" id="GO:0016887">
    <property type="term" value="F:ATP hydrolysis activity"/>
    <property type="evidence" value="ECO:0007669"/>
    <property type="project" value="InterPro"/>
</dbReference>
<evidence type="ECO:0000256" key="4">
    <source>
        <dbReference type="ARBA" id="ARBA00022519"/>
    </source>
</evidence>
<keyword evidence="8" id="KW-0472">Membrane</keyword>
<dbReference type="SMART" id="SM00382">
    <property type="entry name" value="AAA"/>
    <property type="match status" value="1"/>
</dbReference>
<dbReference type="Gene3D" id="2.40.50.100">
    <property type="match status" value="1"/>
</dbReference>
<evidence type="ECO:0000259" key="9">
    <source>
        <dbReference type="PROSITE" id="PS50893"/>
    </source>
</evidence>
<dbReference type="AlphaFoldDB" id="A0A5B8R6E6"/>
<dbReference type="EMBL" id="MN079081">
    <property type="protein sequence ID" value="QEA04236.1"/>
    <property type="molecule type" value="Genomic_DNA"/>
</dbReference>
<gene>
    <name evidence="11" type="primary">btuD_3</name>
    <name evidence="11" type="ORF">KBTEX_00540</name>
</gene>
<dbReference type="InterPro" id="IPR003439">
    <property type="entry name" value="ABC_transporter-like_ATP-bd"/>
</dbReference>
<dbReference type="GO" id="GO:0005524">
    <property type="term" value="F:ATP binding"/>
    <property type="evidence" value="ECO:0007669"/>
    <property type="project" value="UniProtKB-KW"/>
</dbReference>
<dbReference type="PANTHER" id="PTHR43514">
    <property type="entry name" value="ABC TRANSPORTER I FAMILY MEMBER 10"/>
    <property type="match status" value="1"/>
</dbReference>
<accession>A0A5B8R6E6</accession>
<keyword evidence="1" id="KW-0813">Transport</keyword>
<evidence type="ECO:0000259" key="10">
    <source>
        <dbReference type="PROSITE" id="PS51866"/>
    </source>
</evidence>
<dbReference type="InterPro" id="IPR050334">
    <property type="entry name" value="Molybdenum_import_ModC"/>
</dbReference>
<reference evidence="11" key="1">
    <citation type="submission" date="2019-06" db="EMBL/GenBank/DDBJ databases">
        <authorList>
            <person name="Murdoch R.W."/>
            <person name="Fathepure B."/>
        </authorList>
    </citation>
    <scope>NUCLEOTIDE SEQUENCE</scope>
</reference>
<dbReference type="InterPro" id="IPR005116">
    <property type="entry name" value="Transp-assoc_OB_typ1"/>
</dbReference>
<sequence length="354" mass="37996">MSLALSVTLERPGFRLTVDETLPADGVTAVFGPSGCGKTTLLRCIAGLERPHGRIVLNGHVVHHDADGTWVPVEARRVGLVFQDARLFAHLSVAGNLRYAARRSGATAAERDELIELLGIGALLRRAPTELSGGERQRVAIARTLLARPRVLLLDEPLSAVDEGHRREILPWLERAVAELRLPTLLVTHNLDEVVRLAGHLLLMEGGRVTAGGGLTEMLARPDLPLARREDAGAVLEARGVGYDARHHMSELRCGSTPVWLAGEYVPEGQAVRVRIHASDVTLALEPPGATSALNRFQGVVETVTAEPAEGRCLVAVATDGGRLLASLSSLSRERLGIEPGRRVWAMAKTVALV</sequence>
<evidence type="ECO:0000256" key="8">
    <source>
        <dbReference type="ARBA" id="ARBA00023136"/>
    </source>
</evidence>
<dbReference type="Gene3D" id="3.40.50.300">
    <property type="entry name" value="P-loop containing nucleotide triphosphate hydrolases"/>
    <property type="match status" value="1"/>
</dbReference>
<evidence type="ECO:0000256" key="5">
    <source>
        <dbReference type="ARBA" id="ARBA00022741"/>
    </source>
</evidence>
<keyword evidence="4" id="KW-0997">Cell inner membrane</keyword>
<dbReference type="InterPro" id="IPR017871">
    <property type="entry name" value="ABC_transporter-like_CS"/>
</dbReference>
<feature type="domain" description="ABC transporter" evidence="9">
    <location>
        <begin position="2"/>
        <end position="231"/>
    </location>
</feature>
<protein>
    <submittedName>
        <fullName evidence="11">Vitamin B12 import ATP-binding protein BtuD</fullName>
    </submittedName>
</protein>
<dbReference type="NCBIfam" id="TIGR02142">
    <property type="entry name" value="modC_ABC"/>
    <property type="match status" value="1"/>
</dbReference>
<dbReference type="GO" id="GO:0016020">
    <property type="term" value="C:membrane"/>
    <property type="evidence" value="ECO:0007669"/>
    <property type="project" value="InterPro"/>
</dbReference>
<dbReference type="InterPro" id="IPR008995">
    <property type="entry name" value="Mo/tungstate-bd_C_term_dom"/>
</dbReference>
<evidence type="ECO:0000313" key="11">
    <source>
        <dbReference type="EMBL" id="QEA04236.1"/>
    </source>
</evidence>
<evidence type="ECO:0000256" key="7">
    <source>
        <dbReference type="ARBA" id="ARBA00022967"/>
    </source>
</evidence>
<keyword evidence="3" id="KW-0500">Molybdenum</keyword>
<dbReference type="PROSITE" id="PS50893">
    <property type="entry name" value="ABC_TRANSPORTER_2"/>
    <property type="match status" value="1"/>
</dbReference>
<keyword evidence="7" id="KW-1278">Translocase</keyword>
<evidence type="ECO:0000256" key="6">
    <source>
        <dbReference type="ARBA" id="ARBA00022840"/>
    </source>
</evidence>
<dbReference type="SUPFAM" id="SSF50331">
    <property type="entry name" value="MOP-like"/>
    <property type="match status" value="1"/>
</dbReference>
<dbReference type="InterPro" id="IPR004606">
    <property type="entry name" value="Mop_domain"/>
</dbReference>
<feature type="domain" description="Mop" evidence="10">
    <location>
        <begin position="290"/>
        <end position="354"/>
    </location>
</feature>
<dbReference type="PROSITE" id="PS51866">
    <property type="entry name" value="MOP"/>
    <property type="match status" value="1"/>
</dbReference>
<keyword evidence="6 11" id="KW-0067">ATP-binding</keyword>
<dbReference type="InterPro" id="IPR003593">
    <property type="entry name" value="AAA+_ATPase"/>
</dbReference>
<dbReference type="PANTHER" id="PTHR43514:SF4">
    <property type="entry name" value="ABC TRANSPORTER I FAMILY MEMBER 10"/>
    <property type="match status" value="1"/>
</dbReference>
<evidence type="ECO:0000256" key="2">
    <source>
        <dbReference type="ARBA" id="ARBA00022475"/>
    </source>
</evidence>
<dbReference type="GO" id="GO:0140359">
    <property type="term" value="F:ABC-type transporter activity"/>
    <property type="evidence" value="ECO:0007669"/>
    <property type="project" value="InterPro"/>
</dbReference>
<dbReference type="InterPro" id="IPR027417">
    <property type="entry name" value="P-loop_NTPase"/>
</dbReference>
<keyword evidence="2" id="KW-1003">Cell membrane</keyword>
<evidence type="ECO:0000256" key="3">
    <source>
        <dbReference type="ARBA" id="ARBA00022505"/>
    </source>
</evidence>
<keyword evidence="5" id="KW-0547">Nucleotide-binding</keyword>
<organism evidence="11">
    <name type="scientific">uncultured organism</name>
    <dbReference type="NCBI Taxonomy" id="155900"/>
    <lineage>
        <taxon>unclassified sequences</taxon>
        <taxon>environmental samples</taxon>
    </lineage>
</organism>
<dbReference type="Pfam" id="PF00005">
    <property type="entry name" value="ABC_tran"/>
    <property type="match status" value="1"/>
</dbReference>
<dbReference type="GO" id="GO:0015098">
    <property type="term" value="F:molybdate ion transmembrane transporter activity"/>
    <property type="evidence" value="ECO:0007669"/>
    <property type="project" value="InterPro"/>
</dbReference>
<proteinExistence type="predicted"/>
<dbReference type="PROSITE" id="PS00211">
    <property type="entry name" value="ABC_TRANSPORTER_1"/>
    <property type="match status" value="1"/>
</dbReference>
<dbReference type="SUPFAM" id="SSF52540">
    <property type="entry name" value="P-loop containing nucleoside triphosphate hydrolases"/>
    <property type="match status" value="1"/>
</dbReference>